<feature type="compositionally biased region" description="Basic residues" evidence="2">
    <location>
        <begin position="21"/>
        <end position="31"/>
    </location>
</feature>
<feature type="region of interest" description="Disordered" evidence="2">
    <location>
        <begin position="1"/>
        <end position="56"/>
    </location>
</feature>
<name>A0AAW0GFL9_9APHY</name>
<dbReference type="EMBL" id="JASBNA010000007">
    <property type="protein sequence ID" value="KAK7689960.1"/>
    <property type="molecule type" value="Genomic_DNA"/>
</dbReference>
<proteinExistence type="predicted"/>
<evidence type="ECO:0000313" key="4">
    <source>
        <dbReference type="Proteomes" id="UP001385951"/>
    </source>
</evidence>
<feature type="compositionally biased region" description="Acidic residues" evidence="2">
    <location>
        <begin position="297"/>
        <end position="315"/>
    </location>
</feature>
<evidence type="ECO:0000256" key="2">
    <source>
        <dbReference type="SAM" id="MobiDB-lite"/>
    </source>
</evidence>
<keyword evidence="1" id="KW-0175">Coiled coil</keyword>
<evidence type="ECO:0000313" key="3">
    <source>
        <dbReference type="EMBL" id="KAK7689960.1"/>
    </source>
</evidence>
<dbReference type="Proteomes" id="UP001385951">
    <property type="component" value="Unassembled WGS sequence"/>
</dbReference>
<accession>A0AAW0GFL9</accession>
<feature type="compositionally biased region" description="Polar residues" evidence="2">
    <location>
        <begin position="680"/>
        <end position="705"/>
    </location>
</feature>
<feature type="region of interest" description="Disordered" evidence="2">
    <location>
        <begin position="297"/>
        <end position="378"/>
    </location>
</feature>
<gene>
    <name evidence="3" type="ORF">QCA50_006600</name>
</gene>
<organism evidence="3 4">
    <name type="scientific">Cerrena zonata</name>
    <dbReference type="NCBI Taxonomy" id="2478898"/>
    <lineage>
        <taxon>Eukaryota</taxon>
        <taxon>Fungi</taxon>
        <taxon>Dikarya</taxon>
        <taxon>Basidiomycota</taxon>
        <taxon>Agaricomycotina</taxon>
        <taxon>Agaricomycetes</taxon>
        <taxon>Polyporales</taxon>
        <taxon>Cerrenaceae</taxon>
        <taxon>Cerrena</taxon>
    </lineage>
</organism>
<sequence>MSDNRKPGPSSQNSRGSARSRGGHTRASAHGHRYEPYSNPTSDRHNHHHTGGGDLRLQQNDPQWVCRHPLGFHHDRGCEQCALQRRHITDAIRTDLELASRIAQASLDDPEALRVEVEDARRNWSLCQDDLDDCKRELDRTHREIEQVREELDQERHLRQRPPAPAMLPQVHDRGRNLGAPQQTIELLQQQLREATTARDNYRLHTEELATQLLRLGHSVVAASGSDASTTLPRPFFSISDPVPGGALTYVIPRQDTDVEMGDASEAAPVPYATRTFVLGTDGMLMRQRADIFDMSSDEGETIESDESEDFDDDGDIGRPKAPKKAKGKVVASRPPLPQQQAPPVLPVTHPSRRPPTGPRVDRHNWTAPQPSWDSNPLPADRARWGDESSLARGSDIGPVPWTHTPATVGWGDPSRPMYQQGWSGVGRIGLPLPPPPSSHFSERGERNRPPPLPPRLVTRNQPIRHTEFNGVAWVARRIPREPIVANLHGQERYEHERTQGVNAPRPALQPGELPPGFVAANVTTSEVLRNLMERASEPTNPGARDAVDILGDLRNVAGRAPHPRHELEDIVMNEYIGKPAWAGGKAHFKQNKKGANTAPPTSTAPAAVETTLPISAERSIPDPAPVTEDTLMDTDLDGPVSSHGPTSQGMVPRVEEAAAPASELEQGLVGNNAPGVEGSTETAESSVHTNPPNSASTTPGTSSIEGMILGGFNIPDPDLAREFMTLLDSAESPLQRPDPTLWEEFVTHCPGMSIFGIPMDNLMDSHRQLRRGFLAVVRRTPRPRSVHSAYLAIQTLRDHWVEHPGFIVARPGSNTEMTVDDFAEPSRIILHLSTHGVHPNKVDDITSLLNHIRDASR</sequence>
<feature type="compositionally biased region" description="Polar residues" evidence="2">
    <location>
        <begin position="7"/>
        <end position="17"/>
    </location>
</feature>
<comment type="caution">
    <text evidence="3">The sequence shown here is derived from an EMBL/GenBank/DDBJ whole genome shotgun (WGS) entry which is preliminary data.</text>
</comment>
<keyword evidence="4" id="KW-1185">Reference proteome</keyword>
<feature type="coiled-coil region" evidence="1">
    <location>
        <begin position="131"/>
        <end position="158"/>
    </location>
</feature>
<feature type="region of interest" description="Disordered" evidence="2">
    <location>
        <begin position="612"/>
        <end position="705"/>
    </location>
</feature>
<feature type="region of interest" description="Disordered" evidence="2">
    <location>
        <begin position="433"/>
        <end position="459"/>
    </location>
</feature>
<dbReference type="AlphaFoldDB" id="A0AAW0GFL9"/>
<reference evidence="3 4" key="1">
    <citation type="submission" date="2022-09" db="EMBL/GenBank/DDBJ databases">
        <authorList>
            <person name="Palmer J.M."/>
        </authorList>
    </citation>
    <scope>NUCLEOTIDE SEQUENCE [LARGE SCALE GENOMIC DNA]</scope>
    <source>
        <strain evidence="3 4">DSM 7382</strain>
    </source>
</reference>
<evidence type="ECO:0000256" key="1">
    <source>
        <dbReference type="SAM" id="Coils"/>
    </source>
</evidence>
<protein>
    <submittedName>
        <fullName evidence="3">Uncharacterized protein</fullName>
    </submittedName>
</protein>